<reference evidence="2" key="1">
    <citation type="journal article" date="2019" name="bioRxiv">
        <title>The Genome of the Zebra Mussel, Dreissena polymorpha: A Resource for Invasive Species Research.</title>
        <authorList>
            <person name="McCartney M.A."/>
            <person name="Auch B."/>
            <person name="Kono T."/>
            <person name="Mallez S."/>
            <person name="Zhang Y."/>
            <person name="Obille A."/>
            <person name="Becker A."/>
            <person name="Abrahante J.E."/>
            <person name="Garbe J."/>
            <person name="Badalamenti J.P."/>
            <person name="Herman A."/>
            <person name="Mangelson H."/>
            <person name="Liachko I."/>
            <person name="Sullivan S."/>
            <person name="Sone E.D."/>
            <person name="Koren S."/>
            <person name="Silverstein K.A.T."/>
            <person name="Beckman K.B."/>
            <person name="Gohl D.M."/>
        </authorList>
    </citation>
    <scope>NUCLEOTIDE SEQUENCE</scope>
    <source>
        <strain evidence="2">Duluth1</strain>
        <tissue evidence="2">Whole animal</tissue>
    </source>
</reference>
<dbReference type="GO" id="GO:0045202">
    <property type="term" value="C:synapse"/>
    <property type="evidence" value="ECO:0007669"/>
    <property type="project" value="UniProtKB-SubCell"/>
</dbReference>
<proteinExistence type="predicted"/>
<accession>A0A9D4K967</accession>
<dbReference type="EMBL" id="JAIWYP010000004">
    <property type="protein sequence ID" value="KAH3835311.1"/>
    <property type="molecule type" value="Genomic_DNA"/>
</dbReference>
<comment type="caution">
    <text evidence="2">The sequence shown here is derived from an EMBL/GenBank/DDBJ whole genome shotgun (WGS) entry which is preliminary data.</text>
</comment>
<dbReference type="Pfam" id="PF23334">
    <property type="entry name" value="VWC2L_2nd"/>
    <property type="match status" value="1"/>
</dbReference>
<feature type="signal peptide" evidence="1">
    <location>
        <begin position="1"/>
        <end position="18"/>
    </location>
</feature>
<dbReference type="AlphaFoldDB" id="A0A9D4K967"/>
<sequence>MDLLCICLVLSVFSGTFGAILPVTDFAPVSVAPAGCTWNGTFYKEGASIHKSPCEPCQCGHDGHIFCAIVDCFFTPCVDSVHDPTKCCPVCPNGPNCQHKDGTIIKNGETYRPDSLTTCRCPDNHFGFGAAIAVCAHTAPFVQPGNRNIE</sequence>
<name>A0A9D4K967_DREPO</name>
<dbReference type="PANTHER" id="PTHR46252">
    <property type="entry name" value="BRORIN FAMILY MEMBER"/>
    <property type="match status" value="1"/>
</dbReference>
<dbReference type="GO" id="GO:0005615">
    <property type="term" value="C:extracellular space"/>
    <property type="evidence" value="ECO:0007669"/>
    <property type="project" value="TreeGrafter"/>
</dbReference>
<feature type="chain" id="PRO_5038986495" description="VWFC domain-containing protein" evidence="1">
    <location>
        <begin position="19"/>
        <end position="150"/>
    </location>
</feature>
<dbReference type="Gene3D" id="6.20.200.20">
    <property type="match status" value="1"/>
</dbReference>
<dbReference type="SUPFAM" id="SSF57603">
    <property type="entry name" value="FnI-like domain"/>
    <property type="match status" value="1"/>
</dbReference>
<evidence type="ECO:0008006" key="4">
    <source>
        <dbReference type="Google" id="ProtNLM"/>
    </source>
</evidence>
<organism evidence="2 3">
    <name type="scientific">Dreissena polymorpha</name>
    <name type="common">Zebra mussel</name>
    <name type="synonym">Mytilus polymorpha</name>
    <dbReference type="NCBI Taxonomy" id="45954"/>
    <lineage>
        <taxon>Eukaryota</taxon>
        <taxon>Metazoa</taxon>
        <taxon>Spiralia</taxon>
        <taxon>Lophotrochozoa</taxon>
        <taxon>Mollusca</taxon>
        <taxon>Bivalvia</taxon>
        <taxon>Autobranchia</taxon>
        <taxon>Heteroconchia</taxon>
        <taxon>Euheterodonta</taxon>
        <taxon>Imparidentia</taxon>
        <taxon>Neoheterodontei</taxon>
        <taxon>Myida</taxon>
        <taxon>Dreissenoidea</taxon>
        <taxon>Dreissenidae</taxon>
        <taxon>Dreissena</taxon>
    </lineage>
</organism>
<gene>
    <name evidence="2" type="ORF">DPMN_108662</name>
</gene>
<evidence type="ECO:0000313" key="3">
    <source>
        <dbReference type="Proteomes" id="UP000828390"/>
    </source>
</evidence>
<evidence type="ECO:0000313" key="2">
    <source>
        <dbReference type="EMBL" id="KAH3835311.1"/>
    </source>
</evidence>
<dbReference type="OrthoDB" id="6152256at2759"/>
<keyword evidence="1" id="KW-0732">Signal</keyword>
<dbReference type="GO" id="GO:0032281">
    <property type="term" value="C:AMPA glutamate receptor complex"/>
    <property type="evidence" value="ECO:0007669"/>
    <property type="project" value="TreeGrafter"/>
</dbReference>
<protein>
    <recommendedName>
        <fullName evidence="4">VWFC domain-containing protein</fullName>
    </recommendedName>
</protein>
<dbReference type="InterPro" id="IPR042979">
    <property type="entry name" value="VWC2/VWC2L"/>
</dbReference>
<dbReference type="PANTHER" id="PTHR46252:SF3">
    <property type="entry name" value="KIELIN_CHORDIN-LIKE PROTEIN"/>
    <property type="match status" value="1"/>
</dbReference>
<dbReference type="Proteomes" id="UP000828390">
    <property type="component" value="Unassembled WGS sequence"/>
</dbReference>
<keyword evidence="3" id="KW-1185">Reference proteome</keyword>
<evidence type="ECO:0000256" key="1">
    <source>
        <dbReference type="SAM" id="SignalP"/>
    </source>
</evidence>
<dbReference type="GO" id="GO:0030514">
    <property type="term" value="P:negative regulation of BMP signaling pathway"/>
    <property type="evidence" value="ECO:0007669"/>
    <property type="project" value="TreeGrafter"/>
</dbReference>
<reference evidence="2" key="2">
    <citation type="submission" date="2020-11" db="EMBL/GenBank/DDBJ databases">
        <authorList>
            <person name="McCartney M.A."/>
            <person name="Auch B."/>
            <person name="Kono T."/>
            <person name="Mallez S."/>
            <person name="Becker A."/>
            <person name="Gohl D.M."/>
            <person name="Silverstein K.A.T."/>
            <person name="Koren S."/>
            <person name="Bechman K.B."/>
            <person name="Herman A."/>
            <person name="Abrahante J.E."/>
            <person name="Garbe J."/>
        </authorList>
    </citation>
    <scope>NUCLEOTIDE SEQUENCE</scope>
    <source>
        <strain evidence="2">Duluth1</strain>
        <tissue evidence="2">Whole animal</tissue>
    </source>
</reference>